<dbReference type="AlphaFoldDB" id="A0AAV0NMN4"/>
<sequence length="363" mass="40365">NNLLLPSLFDLAGNTSYYCSYPISDSASPSPYAFSPNAQQPARILSLSLSLLHCLTLVSNLRTALLMAWRRWWKITPVISARRSLRGFGHCTIITVRNTDMTTHLPVIAVERASRKPSSSNNTRKSRINSRATMSASAASGGAAAAVKIDGGASFLPRQQRSFKTMRKWKIIPSCGTMCVCCPALRSTFRQPVKRYKKLLADIFPKSPDAPPNERKTAKLCEYAAKNPIQIPKIAKYLEERCCKKLWSDHAKFISVIMEAYNKLLCICKEQMTYFAVNLLNKVNKLLVGPNQSALLIPGCQTLTKFFYSQVGGTYAHEIENYAPKVCKLALKHGEEGSPSSLRASSLQCLSAMVYTRCRRHSS</sequence>
<dbReference type="InterPro" id="IPR055296">
    <property type="entry name" value="SRL2-like"/>
</dbReference>
<organism evidence="2 3">
    <name type="scientific">Linum tenue</name>
    <dbReference type="NCBI Taxonomy" id="586396"/>
    <lineage>
        <taxon>Eukaryota</taxon>
        <taxon>Viridiplantae</taxon>
        <taxon>Streptophyta</taxon>
        <taxon>Embryophyta</taxon>
        <taxon>Tracheophyta</taxon>
        <taxon>Spermatophyta</taxon>
        <taxon>Magnoliopsida</taxon>
        <taxon>eudicotyledons</taxon>
        <taxon>Gunneridae</taxon>
        <taxon>Pentapetalae</taxon>
        <taxon>rosids</taxon>
        <taxon>fabids</taxon>
        <taxon>Malpighiales</taxon>
        <taxon>Linaceae</taxon>
        <taxon>Linum</taxon>
    </lineage>
</organism>
<protein>
    <submittedName>
        <fullName evidence="2">Uncharacterized protein</fullName>
    </submittedName>
</protein>
<evidence type="ECO:0000313" key="2">
    <source>
        <dbReference type="EMBL" id="CAI0459642.1"/>
    </source>
</evidence>
<dbReference type="Pfam" id="PF21052">
    <property type="entry name" value="EFR3_ARM"/>
    <property type="match status" value="1"/>
</dbReference>
<evidence type="ECO:0000313" key="3">
    <source>
        <dbReference type="Proteomes" id="UP001154282"/>
    </source>
</evidence>
<keyword evidence="3" id="KW-1185">Reference proteome</keyword>
<proteinExistence type="predicted"/>
<dbReference type="Proteomes" id="UP001154282">
    <property type="component" value="Unassembled WGS sequence"/>
</dbReference>
<feature type="non-terminal residue" evidence="2">
    <location>
        <position position="1"/>
    </location>
</feature>
<feature type="region of interest" description="Disordered" evidence="1">
    <location>
        <begin position="112"/>
        <end position="133"/>
    </location>
</feature>
<dbReference type="InterPro" id="IPR049152">
    <property type="entry name" value="EFR3-like_ARM"/>
</dbReference>
<comment type="caution">
    <text evidence="2">The sequence shown here is derived from an EMBL/GenBank/DDBJ whole genome shotgun (WGS) entry which is preliminary data.</text>
</comment>
<dbReference type="PANTHER" id="PTHR46087:SF11">
    <property type="entry name" value="PROTEIN SEMI-ROLLED LEAF 2"/>
    <property type="match status" value="1"/>
</dbReference>
<name>A0AAV0NMN4_9ROSI</name>
<gene>
    <name evidence="2" type="ORF">LITE_LOCUS34106</name>
</gene>
<reference evidence="2" key="1">
    <citation type="submission" date="2022-08" db="EMBL/GenBank/DDBJ databases">
        <authorList>
            <person name="Gutierrez-Valencia J."/>
        </authorList>
    </citation>
    <scope>NUCLEOTIDE SEQUENCE</scope>
</reference>
<dbReference type="PANTHER" id="PTHR46087">
    <property type="entry name" value="PUTATIVE, EXPRESSED-RELATED"/>
    <property type="match status" value="1"/>
</dbReference>
<evidence type="ECO:0000256" key="1">
    <source>
        <dbReference type="SAM" id="MobiDB-lite"/>
    </source>
</evidence>
<feature type="compositionally biased region" description="Polar residues" evidence="1">
    <location>
        <begin position="116"/>
        <end position="133"/>
    </location>
</feature>
<accession>A0AAV0NMN4</accession>
<dbReference type="EMBL" id="CAMGYJ010000008">
    <property type="protein sequence ID" value="CAI0459642.1"/>
    <property type="molecule type" value="Genomic_DNA"/>
</dbReference>